<dbReference type="Gene3D" id="6.10.340.10">
    <property type="match status" value="1"/>
</dbReference>
<dbReference type="Pfam" id="PF02518">
    <property type="entry name" value="HATPase_c"/>
    <property type="match status" value="1"/>
</dbReference>
<dbReference type="PROSITE" id="PS50109">
    <property type="entry name" value="HIS_KIN"/>
    <property type="match status" value="1"/>
</dbReference>
<feature type="domain" description="HAMP" evidence="13">
    <location>
        <begin position="175"/>
        <end position="228"/>
    </location>
</feature>
<keyword evidence="8" id="KW-1133">Transmembrane helix</keyword>
<dbReference type="Pfam" id="PF17152">
    <property type="entry name" value="CHASE8"/>
    <property type="match status" value="1"/>
</dbReference>
<dbReference type="PROSITE" id="PS50113">
    <property type="entry name" value="PAC"/>
    <property type="match status" value="3"/>
</dbReference>
<dbReference type="SMART" id="SM00387">
    <property type="entry name" value="HATPase_c"/>
    <property type="match status" value="1"/>
</dbReference>
<name>A0ABT1U013_9GAMM</name>
<feature type="domain" description="Response regulatory" evidence="10">
    <location>
        <begin position="899"/>
        <end position="1015"/>
    </location>
</feature>
<evidence type="ECO:0000259" key="13">
    <source>
        <dbReference type="PROSITE" id="PS50885"/>
    </source>
</evidence>
<dbReference type="EMBL" id="JANIBK010000004">
    <property type="protein sequence ID" value="MCQ8127147.1"/>
    <property type="molecule type" value="Genomic_DNA"/>
</dbReference>
<organism evidence="14 15">
    <name type="scientific">Methylomonas rivi</name>
    <dbReference type="NCBI Taxonomy" id="2952226"/>
    <lineage>
        <taxon>Bacteria</taxon>
        <taxon>Pseudomonadati</taxon>
        <taxon>Pseudomonadota</taxon>
        <taxon>Gammaproteobacteria</taxon>
        <taxon>Methylococcales</taxon>
        <taxon>Methylococcaceae</taxon>
        <taxon>Methylomonas</taxon>
    </lineage>
</organism>
<dbReference type="SMART" id="SM00091">
    <property type="entry name" value="PAS"/>
    <property type="match status" value="4"/>
</dbReference>
<dbReference type="SUPFAM" id="SSF55874">
    <property type="entry name" value="ATPase domain of HSP90 chaperone/DNA topoisomerase II/histidine kinase"/>
    <property type="match status" value="1"/>
</dbReference>
<evidence type="ECO:0000256" key="7">
    <source>
        <dbReference type="PROSITE-ProRule" id="PRU00169"/>
    </source>
</evidence>
<dbReference type="SMART" id="SM00448">
    <property type="entry name" value="REC"/>
    <property type="match status" value="1"/>
</dbReference>
<evidence type="ECO:0000313" key="14">
    <source>
        <dbReference type="EMBL" id="MCQ8127147.1"/>
    </source>
</evidence>
<feature type="domain" description="PAC" evidence="12">
    <location>
        <begin position="445"/>
        <end position="495"/>
    </location>
</feature>
<evidence type="ECO:0000256" key="6">
    <source>
        <dbReference type="ARBA" id="ARBA00022777"/>
    </source>
</evidence>
<comment type="subcellular location">
    <subcellularLocation>
        <location evidence="2">Membrane</location>
    </subcellularLocation>
</comment>
<feature type="domain" description="Histidine kinase" evidence="9">
    <location>
        <begin position="653"/>
        <end position="871"/>
    </location>
</feature>
<protein>
    <recommendedName>
        <fullName evidence="3">histidine kinase</fullName>
        <ecNumber evidence="3">2.7.13.3</ecNumber>
    </recommendedName>
</protein>
<dbReference type="CDD" id="cd17546">
    <property type="entry name" value="REC_hyHK_CKI1_RcsC-like"/>
    <property type="match status" value="1"/>
</dbReference>
<dbReference type="CDD" id="cd16922">
    <property type="entry name" value="HATPase_EvgS-ArcB-TorS-like"/>
    <property type="match status" value="1"/>
</dbReference>
<dbReference type="SMART" id="SM00388">
    <property type="entry name" value="HisKA"/>
    <property type="match status" value="1"/>
</dbReference>
<dbReference type="Gene3D" id="3.40.50.2300">
    <property type="match status" value="1"/>
</dbReference>
<dbReference type="CDD" id="cd06225">
    <property type="entry name" value="HAMP"/>
    <property type="match status" value="1"/>
</dbReference>
<feature type="transmembrane region" description="Helical" evidence="8">
    <location>
        <begin position="150"/>
        <end position="170"/>
    </location>
</feature>
<evidence type="ECO:0000256" key="8">
    <source>
        <dbReference type="SAM" id="Phobius"/>
    </source>
</evidence>
<accession>A0ABT1U013</accession>
<dbReference type="Proteomes" id="UP001524586">
    <property type="component" value="Unassembled WGS sequence"/>
</dbReference>
<dbReference type="SUPFAM" id="SSF158472">
    <property type="entry name" value="HAMP domain-like"/>
    <property type="match status" value="1"/>
</dbReference>
<comment type="catalytic activity">
    <reaction evidence="1">
        <text>ATP + protein L-histidine = ADP + protein N-phospho-L-histidine.</text>
        <dbReference type="EC" id="2.7.13.3"/>
    </reaction>
</comment>
<feature type="domain" description="PAS" evidence="11">
    <location>
        <begin position="371"/>
        <end position="423"/>
    </location>
</feature>
<keyword evidence="6" id="KW-0418">Kinase</keyword>
<feature type="domain" description="PAC" evidence="12">
    <location>
        <begin position="565"/>
        <end position="617"/>
    </location>
</feature>
<dbReference type="NCBIfam" id="TIGR00229">
    <property type="entry name" value="sensory_box"/>
    <property type="match status" value="3"/>
</dbReference>
<evidence type="ECO:0000256" key="1">
    <source>
        <dbReference type="ARBA" id="ARBA00000085"/>
    </source>
</evidence>
<evidence type="ECO:0000259" key="11">
    <source>
        <dbReference type="PROSITE" id="PS50112"/>
    </source>
</evidence>
<evidence type="ECO:0000256" key="3">
    <source>
        <dbReference type="ARBA" id="ARBA00012438"/>
    </source>
</evidence>
<comment type="caution">
    <text evidence="14">The sequence shown here is derived from an EMBL/GenBank/DDBJ whole genome shotgun (WGS) entry which is preliminary data.</text>
</comment>
<dbReference type="InterPro" id="IPR005467">
    <property type="entry name" value="His_kinase_dom"/>
</dbReference>
<keyword evidence="5" id="KW-0808">Transferase</keyword>
<dbReference type="Gene3D" id="3.30.565.10">
    <property type="entry name" value="Histidine kinase-like ATPase, C-terminal domain"/>
    <property type="match status" value="1"/>
</dbReference>
<dbReference type="InterPro" id="IPR003594">
    <property type="entry name" value="HATPase_dom"/>
</dbReference>
<dbReference type="SMART" id="SM00086">
    <property type="entry name" value="PAC"/>
    <property type="match status" value="3"/>
</dbReference>
<dbReference type="CDD" id="cd00082">
    <property type="entry name" value="HisKA"/>
    <property type="match status" value="1"/>
</dbReference>
<dbReference type="InterPro" id="IPR036890">
    <property type="entry name" value="HATPase_C_sf"/>
</dbReference>
<dbReference type="InterPro" id="IPR001610">
    <property type="entry name" value="PAC"/>
</dbReference>
<evidence type="ECO:0000259" key="9">
    <source>
        <dbReference type="PROSITE" id="PS50109"/>
    </source>
</evidence>
<evidence type="ECO:0000256" key="2">
    <source>
        <dbReference type="ARBA" id="ARBA00004370"/>
    </source>
</evidence>
<evidence type="ECO:0000259" key="10">
    <source>
        <dbReference type="PROSITE" id="PS50110"/>
    </source>
</evidence>
<dbReference type="Pfam" id="PF00672">
    <property type="entry name" value="HAMP"/>
    <property type="match status" value="1"/>
</dbReference>
<dbReference type="PANTHER" id="PTHR43047">
    <property type="entry name" value="TWO-COMPONENT HISTIDINE PROTEIN KINASE"/>
    <property type="match status" value="1"/>
</dbReference>
<evidence type="ECO:0000313" key="15">
    <source>
        <dbReference type="Proteomes" id="UP001524586"/>
    </source>
</evidence>
<evidence type="ECO:0000256" key="5">
    <source>
        <dbReference type="ARBA" id="ARBA00022679"/>
    </source>
</evidence>
<dbReference type="SUPFAM" id="SSF52172">
    <property type="entry name" value="CheY-like"/>
    <property type="match status" value="1"/>
</dbReference>
<dbReference type="Pfam" id="PF00512">
    <property type="entry name" value="HisKA"/>
    <property type="match status" value="1"/>
</dbReference>
<dbReference type="Pfam" id="PF00072">
    <property type="entry name" value="Response_reg"/>
    <property type="match status" value="1"/>
</dbReference>
<dbReference type="Gene3D" id="3.30.450.20">
    <property type="entry name" value="PAS domain"/>
    <property type="match status" value="3"/>
</dbReference>
<keyword evidence="8" id="KW-0472">Membrane</keyword>
<dbReference type="InterPro" id="IPR003661">
    <property type="entry name" value="HisK_dim/P_dom"/>
</dbReference>
<keyword evidence="15" id="KW-1185">Reference proteome</keyword>
<dbReference type="InterPro" id="IPR001789">
    <property type="entry name" value="Sig_transdc_resp-reg_receiver"/>
</dbReference>
<evidence type="ECO:0000259" key="12">
    <source>
        <dbReference type="PROSITE" id="PS50113"/>
    </source>
</evidence>
<dbReference type="Pfam" id="PF13426">
    <property type="entry name" value="PAS_9"/>
    <property type="match status" value="3"/>
</dbReference>
<dbReference type="PRINTS" id="PR00344">
    <property type="entry name" value="BCTRLSENSOR"/>
</dbReference>
<dbReference type="PROSITE" id="PS50110">
    <property type="entry name" value="RESPONSE_REGULATORY"/>
    <property type="match status" value="1"/>
</dbReference>
<dbReference type="Gene3D" id="1.10.287.130">
    <property type="match status" value="1"/>
</dbReference>
<sequence>MSFQHNIYNRLARVLWGAALLAFIVGGVAFILVDRFTLETRVRQIMEPYARLISVGTDAAVAFEDPARAQEVLDTLRAYSQIREAQIFLENGRVLAGINLASDSPLQISSLKSDGIRIEDGSAELWQALPNGGRLRMTMRLEQLGKQTHLALWIFGAGIAVLLTTTFGQLTILRRTIVRPIALLTEATERVRVTADYKQRVPATSTDEIGRLGQNFNSMMQAIQEREEHLQRLSIFQRTILDDAAYAIISSDCGGIINSFNPAAERLLGYAAKEVIGKQTPTLWHDPDEISRYATRLSAQLGTTIAPGFEAFTIRPMHDLPEENEWTFIRKDGKRIPVNLSVTRLREESGRTAGFVGLAYDLTERKHAQHQLQLLTHAMDQVKETITLMGDNDPHFLYVNQSAVTTLGYSREELTGGMGVFDIDPDWSPEVWENFWRELSIRRQMQFETRHRTRDGRIFPVELTANYFEFDGRKYNLAICRDITERKQTEKLLTEYAAIVESSDDAIVGKTLDGVIINWNKGAERMLGYRADEIIGHRVTELIPGDRLNEEREIQEKIRRGEFIRHYETVRRRKDGRLIDVSVTVSPLKNQQGEIIGASKIARDITEQKRAEVELRRYRDQLEETVRQRTQELMLTRDAAEAANKAKSVFLANMSHELRTPLNAILGFSSIMRKNPLLPEADRRNVDIINRSGEHLLTLINDVLEMAKIEAGRIQLEEEAFDLGGMLCDVMDMMQGRAKEKQLELTIDQSSDFPRYIVGDQARLRQVLINLVGNALKFTEHGGVTIRLGTKNNAVSHLLIEVEDTGPGIAPEDQQRIFEPFVQLGKTADNKGTGLGLSITRQFVQLMKGHLSLESTPGKGSLFRIDLPLGIADAVDIGRLHGTEERDVLSLAPGQPTFRILVAEDQQDNRLLLVNLLEPLGFQVKQAENGREAVELFHKWHPHLILMDRQMPVMDGVEATKVIRQSPEGRRVKIVAVTASAFSEQRTEMLIAGMDSLISKPFQAGDIYECMSSLLGAKFVYAETETAANESVALTADMLAVLPEQLRRDLESAVVSLESERMELIIERIADYDPQLQNILSRLVYNFDYPAILKALRTV</sequence>
<dbReference type="SUPFAM" id="SSF47384">
    <property type="entry name" value="Homodimeric domain of signal transducing histidine kinase"/>
    <property type="match status" value="1"/>
</dbReference>
<proteinExistence type="predicted"/>
<keyword evidence="4 7" id="KW-0597">Phosphoprotein</keyword>
<evidence type="ECO:0000256" key="4">
    <source>
        <dbReference type="ARBA" id="ARBA00022553"/>
    </source>
</evidence>
<feature type="domain" description="PAS" evidence="11">
    <location>
        <begin position="492"/>
        <end position="562"/>
    </location>
</feature>
<dbReference type="InterPro" id="IPR000014">
    <property type="entry name" value="PAS"/>
</dbReference>
<dbReference type="InterPro" id="IPR033417">
    <property type="entry name" value="CHASE8"/>
</dbReference>
<dbReference type="InterPro" id="IPR000700">
    <property type="entry name" value="PAS-assoc_C"/>
</dbReference>
<dbReference type="InterPro" id="IPR036097">
    <property type="entry name" value="HisK_dim/P_sf"/>
</dbReference>
<reference evidence="14 15" key="1">
    <citation type="submission" date="2022-07" db="EMBL/GenBank/DDBJ databases">
        <title>Methylomonas rivi sp. nov., Methylomonas rosea sp. nov., Methylomonas aureus sp. nov. and Methylomonas subterranea sp. nov., four novel methanotrophs isolated from a freshwater creek and the deep terrestrial subsurface.</title>
        <authorList>
            <person name="Abin C."/>
            <person name="Sankaranarayanan K."/>
            <person name="Garner C."/>
            <person name="Sindelar R."/>
            <person name="Kotary K."/>
            <person name="Garner R."/>
            <person name="Barclay S."/>
            <person name="Lawson P."/>
            <person name="Krumholz L."/>
        </authorList>
    </citation>
    <scope>NUCLEOTIDE SEQUENCE [LARGE SCALE GENOMIC DNA]</scope>
    <source>
        <strain evidence="14 15">WSC-6</strain>
    </source>
</reference>
<feature type="domain" description="PAS" evidence="11">
    <location>
        <begin position="238"/>
        <end position="279"/>
    </location>
</feature>
<dbReference type="SUPFAM" id="SSF55785">
    <property type="entry name" value="PYP-like sensor domain (PAS domain)"/>
    <property type="match status" value="3"/>
</dbReference>
<dbReference type="RefSeq" id="WP_256613463.1">
    <property type="nucleotide sequence ID" value="NZ_JANIBK010000004.1"/>
</dbReference>
<dbReference type="InterPro" id="IPR035965">
    <property type="entry name" value="PAS-like_dom_sf"/>
</dbReference>
<dbReference type="PROSITE" id="PS50112">
    <property type="entry name" value="PAS"/>
    <property type="match status" value="3"/>
</dbReference>
<feature type="modified residue" description="4-aspartylphosphate" evidence="7">
    <location>
        <position position="948"/>
    </location>
</feature>
<feature type="domain" description="PAC" evidence="12">
    <location>
        <begin position="322"/>
        <end position="374"/>
    </location>
</feature>
<feature type="transmembrane region" description="Helical" evidence="8">
    <location>
        <begin position="14"/>
        <end position="33"/>
    </location>
</feature>
<dbReference type="EC" id="2.7.13.3" evidence="3"/>
<dbReference type="CDD" id="cd00130">
    <property type="entry name" value="PAS"/>
    <property type="match status" value="3"/>
</dbReference>
<dbReference type="InterPro" id="IPR011006">
    <property type="entry name" value="CheY-like_superfamily"/>
</dbReference>
<keyword evidence="8" id="KW-0812">Transmembrane</keyword>
<dbReference type="PROSITE" id="PS50885">
    <property type="entry name" value="HAMP"/>
    <property type="match status" value="1"/>
</dbReference>
<dbReference type="InterPro" id="IPR004358">
    <property type="entry name" value="Sig_transdc_His_kin-like_C"/>
</dbReference>
<dbReference type="SMART" id="SM00304">
    <property type="entry name" value="HAMP"/>
    <property type="match status" value="1"/>
</dbReference>
<gene>
    <name evidence="14" type="ORF">NP596_01655</name>
</gene>
<dbReference type="InterPro" id="IPR003660">
    <property type="entry name" value="HAMP_dom"/>
</dbReference>